<comment type="caution">
    <text evidence="3">The sequence shown here is derived from an EMBL/GenBank/DDBJ whole genome shotgun (WGS) entry which is preliminary data.</text>
</comment>
<dbReference type="GO" id="GO:0015385">
    <property type="term" value="F:sodium:proton antiporter activity"/>
    <property type="evidence" value="ECO:0007669"/>
    <property type="project" value="TreeGrafter"/>
</dbReference>
<dbReference type="InterPro" id="IPR005133">
    <property type="entry name" value="PhaG_MnhG_YufB"/>
</dbReference>
<feature type="transmembrane region" description="Helical" evidence="1">
    <location>
        <begin position="64"/>
        <end position="87"/>
    </location>
</feature>
<dbReference type="Pfam" id="PF03334">
    <property type="entry name" value="PhaG_MnhG_YufB"/>
    <property type="match status" value="1"/>
</dbReference>
<proteinExistence type="predicted"/>
<keyword evidence="4" id="KW-1185">Reference proteome</keyword>
<dbReference type="OrthoDB" id="4427992at2"/>
<dbReference type="PANTHER" id="PTHR34703">
    <property type="entry name" value="ANTIPORTER SUBUNIT MNHG2-RELATED"/>
    <property type="match status" value="1"/>
</dbReference>
<evidence type="ECO:0000256" key="1">
    <source>
        <dbReference type="SAM" id="Phobius"/>
    </source>
</evidence>
<keyword evidence="1" id="KW-0472">Membrane</keyword>
<keyword evidence="1" id="KW-0812">Transmembrane</keyword>
<reference evidence="3 4" key="1">
    <citation type="submission" date="2016-09" db="EMBL/GenBank/DDBJ databases">
        <title>Rhizobium oryziradicis sp. nov., isolated from the root of rice.</title>
        <authorList>
            <person name="Zhao J."/>
            <person name="Zhang X."/>
        </authorList>
    </citation>
    <scope>NUCLEOTIDE SEQUENCE [LARGE SCALE GENOMIC DNA]</scope>
    <source>
        <strain evidence="3 4">14971</strain>
    </source>
</reference>
<dbReference type="EMBL" id="JACIED010000002">
    <property type="protein sequence ID" value="MBB4007254.1"/>
    <property type="molecule type" value="Genomic_DNA"/>
</dbReference>
<keyword evidence="1" id="KW-1133">Transmembrane helix</keyword>
<protein>
    <submittedName>
        <fullName evidence="2">Multicomponent Na+:H+ antiporter subunit G</fullName>
    </submittedName>
    <submittedName>
        <fullName evidence="3">Na+/H+ antiporter subunit G</fullName>
    </submittedName>
</protein>
<dbReference type="RefSeq" id="WP_075616925.1">
    <property type="nucleotide sequence ID" value="NZ_JACIED010000002.1"/>
</dbReference>
<feature type="transmembrane region" description="Helical" evidence="1">
    <location>
        <begin position="6"/>
        <end position="27"/>
    </location>
</feature>
<gene>
    <name evidence="3" type="ORF">BJF91_05085</name>
    <name evidence="2" type="ORF">GGQ71_001517</name>
</gene>
<dbReference type="AlphaFoldDB" id="A0A1Q8ZZP4"/>
<dbReference type="Proteomes" id="UP000544107">
    <property type="component" value="Unassembled WGS sequence"/>
</dbReference>
<dbReference type="NCBIfam" id="NF009314">
    <property type="entry name" value="PRK12674.1-2"/>
    <property type="match status" value="1"/>
</dbReference>
<evidence type="ECO:0000313" key="4">
    <source>
        <dbReference type="Proteomes" id="UP000185598"/>
    </source>
</evidence>
<evidence type="ECO:0000313" key="5">
    <source>
        <dbReference type="Proteomes" id="UP000544107"/>
    </source>
</evidence>
<dbReference type="EMBL" id="MKIN01000027">
    <property type="protein sequence ID" value="OLP47746.1"/>
    <property type="molecule type" value="Genomic_DNA"/>
</dbReference>
<dbReference type="STRING" id="887144.BJF91_05085"/>
<name>A0A1Q8ZZP4_9HYPH</name>
<reference evidence="2 5" key="2">
    <citation type="submission" date="2020-08" db="EMBL/GenBank/DDBJ databases">
        <title>Genomic Encyclopedia of Type Strains, Phase IV (KMG-IV): sequencing the most valuable type-strain genomes for metagenomic binning, comparative biology and taxonomic classification.</title>
        <authorList>
            <person name="Goeker M."/>
        </authorList>
    </citation>
    <scope>NUCLEOTIDE SEQUENCE [LARGE SCALE GENOMIC DNA]</scope>
    <source>
        <strain evidence="2 5">DSM 100021</strain>
    </source>
</reference>
<evidence type="ECO:0000313" key="2">
    <source>
        <dbReference type="EMBL" id="MBB4007254.1"/>
    </source>
</evidence>
<evidence type="ECO:0000313" key="3">
    <source>
        <dbReference type="EMBL" id="OLP47746.1"/>
    </source>
</evidence>
<dbReference type="Proteomes" id="UP000185598">
    <property type="component" value="Unassembled WGS sequence"/>
</dbReference>
<accession>A0A1Q8ZZP4</accession>
<organism evidence="3 4">
    <name type="scientific">Allorhizobium taibaishanense</name>
    <dbReference type="NCBI Taxonomy" id="887144"/>
    <lineage>
        <taxon>Bacteria</taxon>
        <taxon>Pseudomonadati</taxon>
        <taxon>Pseudomonadota</taxon>
        <taxon>Alphaproteobacteria</taxon>
        <taxon>Hyphomicrobiales</taxon>
        <taxon>Rhizobiaceae</taxon>
        <taxon>Rhizobium/Agrobacterium group</taxon>
        <taxon>Allorhizobium</taxon>
    </lineage>
</organism>
<dbReference type="NCBIfam" id="TIGR01300">
    <property type="entry name" value="CPA3_mnhG_phaG"/>
    <property type="match status" value="1"/>
</dbReference>
<dbReference type="PANTHER" id="PTHR34703:SF1">
    <property type="entry name" value="ANTIPORTER SUBUNIT MNHG2-RELATED"/>
    <property type="match status" value="1"/>
</dbReference>
<sequence>MELAAAILTSVLILSGSFFAVIAAIGLNRLPDLLTRMHAASKAGTVGSGLLLLAIGIDSGSLSVFARSACGFFFFVLTAPVSAHLLARAARHVGYPLAQASVLDEMSNGADAEKKGLVNKL</sequence>